<accession>A0AAE8FXY6</accession>
<name>A0AAE8FXY6_STRSA</name>
<dbReference type="AlphaFoldDB" id="A0AAE8FXY6"/>
<dbReference type="InterPro" id="IPR052057">
    <property type="entry name" value="IS150/IS1296_orfA-like"/>
</dbReference>
<evidence type="ECO:0000313" key="1">
    <source>
        <dbReference type="EMBL" id="RSI09505.1"/>
    </source>
</evidence>
<dbReference type="PANTHER" id="PTHR33795:SF1">
    <property type="entry name" value="INSERTION ELEMENT IS150 PROTEIN INSJ"/>
    <property type="match status" value="1"/>
</dbReference>
<protein>
    <submittedName>
        <fullName evidence="1">Uncharacterized protein</fullName>
    </submittedName>
</protein>
<gene>
    <name evidence="1" type="ORF">D8888_01100</name>
</gene>
<comment type="caution">
    <text evidence="1">The sequence shown here is derived from an EMBL/GenBank/DDBJ whole genome shotgun (WGS) entry which is preliminary data.</text>
</comment>
<organism evidence="1 2">
    <name type="scientific">Streptococcus sanguinis</name>
    <dbReference type="NCBI Taxonomy" id="1305"/>
    <lineage>
        <taxon>Bacteria</taxon>
        <taxon>Bacillati</taxon>
        <taxon>Bacillota</taxon>
        <taxon>Bacilli</taxon>
        <taxon>Lactobacillales</taxon>
        <taxon>Streptococcaceae</taxon>
        <taxon>Streptococcus</taxon>
    </lineage>
</organism>
<dbReference type="PANTHER" id="PTHR33795">
    <property type="entry name" value="INSERTION ELEMENT IS150 PROTEIN INSJ"/>
    <property type="match status" value="1"/>
</dbReference>
<dbReference type="EMBL" id="RJMK01000001">
    <property type="protein sequence ID" value="RSI09505.1"/>
    <property type="molecule type" value="Genomic_DNA"/>
</dbReference>
<dbReference type="RefSeq" id="WP_260469324.1">
    <property type="nucleotide sequence ID" value="NZ_CP076613.1"/>
</dbReference>
<evidence type="ECO:0000313" key="2">
    <source>
        <dbReference type="Proteomes" id="UP000272846"/>
    </source>
</evidence>
<sequence>MKLTYENKVQIYEPRKQVFSLNRLSEKYGINLSNLEYLIRLIDRYGLEVVKKVNSIHKRTVDITNDLVDRILVHPT</sequence>
<dbReference type="Proteomes" id="UP000272846">
    <property type="component" value="Unassembled WGS sequence"/>
</dbReference>
<proteinExistence type="predicted"/>
<reference evidence="1 2" key="1">
    <citation type="submission" date="2018-11" db="EMBL/GenBank/DDBJ databases">
        <title>Species Designations Belie Phenotypic and Genotypic Heterogeneity in Oral Streptococci.</title>
        <authorList>
            <person name="Velsko I."/>
        </authorList>
    </citation>
    <scope>NUCLEOTIDE SEQUENCE [LARGE SCALE GENOMIC DNA]</scope>
    <source>
        <strain evidence="1 2">KLC04</strain>
    </source>
</reference>